<dbReference type="GO" id="GO:0009749">
    <property type="term" value="P:response to glucose"/>
    <property type="evidence" value="ECO:0007669"/>
    <property type="project" value="TreeGrafter"/>
</dbReference>
<dbReference type="GO" id="GO:0006002">
    <property type="term" value="P:fructose 6-phosphate metabolic process"/>
    <property type="evidence" value="ECO:0007669"/>
    <property type="project" value="InterPro"/>
</dbReference>
<keyword evidence="4 10" id="KW-0808">Transferase</keyword>
<feature type="binding site" evidence="10">
    <location>
        <position position="108"/>
    </location>
    <ligand>
        <name>Mg(2+)</name>
        <dbReference type="ChEBI" id="CHEBI:18420"/>
        <note>catalytic</note>
    </ligand>
</feature>
<comment type="caution">
    <text evidence="12">The sequence shown here is derived from an EMBL/GenBank/DDBJ whole genome shotgun (WGS) entry which is preliminary data.</text>
</comment>
<feature type="binding site" evidence="10">
    <location>
        <begin position="301"/>
        <end position="304"/>
    </location>
    <ligand>
        <name>substrate</name>
    </ligand>
</feature>
<comment type="activity regulation">
    <text evidence="10">Non-allosteric.</text>
</comment>
<dbReference type="UniPathway" id="UPA00109">
    <property type="reaction ID" value="UER00182"/>
</dbReference>
<dbReference type="PANTHER" id="PTHR43650">
    <property type="entry name" value="PYROPHOSPHATE--FRUCTOSE 6-PHOSPHATE 1-PHOSPHOTRANSFERASE"/>
    <property type="match status" value="1"/>
</dbReference>
<dbReference type="InterPro" id="IPR011403">
    <property type="entry name" value="PPi-PFK_TM0289"/>
</dbReference>
<name>A0A235BS17_UNCW3</name>
<dbReference type="Gene3D" id="3.40.50.460">
    <property type="entry name" value="Phosphofructokinase domain"/>
    <property type="match status" value="1"/>
</dbReference>
<evidence type="ECO:0000256" key="5">
    <source>
        <dbReference type="ARBA" id="ARBA00022723"/>
    </source>
</evidence>
<dbReference type="InterPro" id="IPR000023">
    <property type="entry name" value="Phosphofructokinase_dom"/>
</dbReference>
<evidence type="ECO:0000256" key="7">
    <source>
        <dbReference type="ARBA" id="ARBA00022842"/>
    </source>
</evidence>
<feature type="domain" description="Phosphofructokinase" evidence="11">
    <location>
        <begin position="6"/>
        <end position="327"/>
    </location>
</feature>
<feature type="binding site" evidence="10">
    <location>
        <begin position="133"/>
        <end position="135"/>
    </location>
    <ligand>
        <name>substrate</name>
    </ligand>
</feature>
<dbReference type="HAMAP" id="MF_01979">
    <property type="entry name" value="Phosphofructokinase_II_Short"/>
    <property type="match status" value="1"/>
</dbReference>
<dbReference type="GO" id="GO:0046872">
    <property type="term" value="F:metal ion binding"/>
    <property type="evidence" value="ECO:0007669"/>
    <property type="project" value="UniProtKB-KW"/>
</dbReference>
<evidence type="ECO:0000256" key="4">
    <source>
        <dbReference type="ARBA" id="ARBA00022679"/>
    </source>
</evidence>
<dbReference type="EMBL" id="NOZQ01000134">
    <property type="protein sequence ID" value="OYD15283.1"/>
    <property type="molecule type" value="Genomic_DNA"/>
</dbReference>
<feature type="site" description="Important for catalytic activity; stabilizes the transition state when the phosphoryl donor is PPi" evidence="10">
    <location>
        <position position="132"/>
    </location>
</feature>
<gene>
    <name evidence="10" type="primary">pfp</name>
    <name evidence="12" type="ORF">CH333_06105</name>
</gene>
<evidence type="ECO:0000256" key="6">
    <source>
        <dbReference type="ARBA" id="ARBA00022777"/>
    </source>
</evidence>
<comment type="function">
    <text evidence="2 10">Catalyzes the phosphorylation of D-fructose 6-phosphate, the first committing step of glycolysis. Uses inorganic phosphate (PPi) as phosphoryl donor instead of ATP like common ATP-dependent phosphofructokinases (ATP-PFKs), which renders the reaction reversible, and can thus function both in glycolysis and gluconeogenesis. Consistently, PPi-PFK can replace the enzymes of both the forward (ATP-PFK) and reverse (fructose-bisphosphatase (FBPase)) reactions.</text>
</comment>
<keyword evidence="7 10" id="KW-0460">Magnesium</keyword>
<reference evidence="12 13" key="1">
    <citation type="submission" date="2017-07" db="EMBL/GenBank/DDBJ databases">
        <title>Recovery of genomes from metagenomes via a dereplication, aggregation, and scoring strategy.</title>
        <authorList>
            <person name="Sieber C.M."/>
            <person name="Probst A.J."/>
            <person name="Sharrar A."/>
            <person name="Thomas B.C."/>
            <person name="Hess M."/>
            <person name="Tringe S.G."/>
            <person name="Banfield J.F."/>
        </authorList>
    </citation>
    <scope>NUCLEOTIDE SEQUENCE [LARGE SCALE GENOMIC DNA]</scope>
    <source>
        <strain evidence="12">JGI_Cruoil_03_44_89</strain>
    </source>
</reference>
<dbReference type="InterPro" id="IPR022953">
    <property type="entry name" value="ATP_PFK"/>
</dbReference>
<dbReference type="AlphaFoldDB" id="A0A235BS17"/>
<dbReference type="GO" id="GO:0005829">
    <property type="term" value="C:cytosol"/>
    <property type="evidence" value="ECO:0007669"/>
    <property type="project" value="TreeGrafter"/>
</dbReference>
<feature type="active site" description="Proton acceptor" evidence="10">
    <location>
        <position position="135"/>
    </location>
</feature>
<evidence type="ECO:0000256" key="1">
    <source>
        <dbReference type="ARBA" id="ARBA00001946"/>
    </source>
</evidence>
<organism evidence="12 13">
    <name type="scientific">candidate division WOR-3 bacterium JGI_Cruoil_03_44_89</name>
    <dbReference type="NCBI Taxonomy" id="1973748"/>
    <lineage>
        <taxon>Bacteria</taxon>
        <taxon>Bacteria division WOR-3</taxon>
    </lineage>
</organism>
<comment type="similarity">
    <text evidence="10">Belongs to the phosphofructokinase type A (PFKA) family. PPi-dependent PFK group II subfamily. Clade 'Short' sub-subfamily.</text>
</comment>
<evidence type="ECO:0000256" key="8">
    <source>
        <dbReference type="ARBA" id="ARBA00023152"/>
    </source>
</evidence>
<dbReference type="Gene3D" id="3.40.50.450">
    <property type="match status" value="1"/>
</dbReference>
<dbReference type="EC" id="2.7.1.90" evidence="10"/>
<dbReference type="PRINTS" id="PR00476">
    <property type="entry name" value="PHFRCTKINASE"/>
</dbReference>
<dbReference type="Proteomes" id="UP000215215">
    <property type="component" value="Unassembled WGS sequence"/>
</dbReference>
<dbReference type="Pfam" id="PF00365">
    <property type="entry name" value="PFK"/>
    <property type="match status" value="1"/>
</dbReference>
<dbReference type="PANTHER" id="PTHR43650:SF1">
    <property type="entry name" value="PYROPHOSPHATE--FRUCTOSE 6-PHOSPHATE 1-PHOSPHOTRANSFERASE SUBUNIT BETA 2"/>
    <property type="match status" value="1"/>
</dbReference>
<feature type="binding site" evidence="10">
    <location>
        <position position="13"/>
    </location>
    <ligand>
        <name>diphosphate</name>
        <dbReference type="ChEBI" id="CHEBI:33019"/>
    </ligand>
</feature>
<dbReference type="GO" id="GO:0003872">
    <property type="term" value="F:6-phosphofructokinase activity"/>
    <property type="evidence" value="ECO:0007669"/>
    <property type="project" value="UniProtKB-UniRule"/>
</dbReference>
<protein>
    <recommendedName>
        <fullName evidence="10">Pyrophosphate--fructose 6-phosphate 1-phosphotransferase</fullName>
        <ecNumber evidence="10">2.7.1.90</ecNumber>
    </recommendedName>
    <alternativeName>
        <fullName evidence="10">6-phosphofructokinase, pyrophosphate dependent</fullName>
    </alternativeName>
    <alternativeName>
        <fullName evidence="10">PPi-dependent phosphofructokinase</fullName>
        <shortName evidence="10">PPi-PFK</shortName>
    </alternativeName>
    <alternativeName>
        <fullName evidence="10">Pyrophosphate-dependent 6-phosphofructose-1-kinase</fullName>
    </alternativeName>
</protein>
<evidence type="ECO:0000313" key="13">
    <source>
        <dbReference type="Proteomes" id="UP000215215"/>
    </source>
</evidence>
<dbReference type="InterPro" id="IPR035966">
    <property type="entry name" value="PKF_sf"/>
</dbReference>
<dbReference type="InterPro" id="IPR054846">
    <property type="entry name" value="PFKA_PPi_Ttgales"/>
</dbReference>
<evidence type="ECO:0000256" key="9">
    <source>
        <dbReference type="ARBA" id="ARBA00048072"/>
    </source>
</evidence>
<comment type="subunit">
    <text evidence="10">Homodimer.</text>
</comment>
<keyword evidence="8 10" id="KW-0324">Glycolysis</keyword>
<evidence type="ECO:0000256" key="10">
    <source>
        <dbReference type="HAMAP-Rule" id="MF_01979"/>
    </source>
</evidence>
<feature type="binding site" evidence="10">
    <location>
        <position position="241"/>
    </location>
    <ligand>
        <name>substrate</name>
    </ligand>
</feature>
<dbReference type="NCBIfam" id="NF041103">
    <property type="entry name" value="PFKA_PPi_Ttgales"/>
    <property type="match status" value="1"/>
</dbReference>
<comment type="catalytic activity">
    <reaction evidence="9 10">
        <text>beta-D-fructose 6-phosphate + diphosphate = beta-D-fructose 1,6-bisphosphate + phosphate + H(+)</text>
        <dbReference type="Rhea" id="RHEA:13613"/>
        <dbReference type="ChEBI" id="CHEBI:15378"/>
        <dbReference type="ChEBI" id="CHEBI:32966"/>
        <dbReference type="ChEBI" id="CHEBI:33019"/>
        <dbReference type="ChEBI" id="CHEBI:43474"/>
        <dbReference type="ChEBI" id="CHEBI:57634"/>
        <dbReference type="EC" id="2.7.1.90"/>
    </reaction>
</comment>
<feature type="site" description="Important for catalytic activity and substrate specificity; stabilizes the transition state when the phosphoryl donor is PPi; prevents ATP from binding by mimicking the alpha-phosphate group of ATP" evidence="10">
    <location>
        <position position="109"/>
    </location>
</feature>
<keyword evidence="5 10" id="KW-0479">Metal-binding</keyword>
<accession>A0A235BS17</accession>
<dbReference type="SUPFAM" id="SSF53784">
    <property type="entry name" value="Phosphofructokinase"/>
    <property type="match status" value="1"/>
</dbReference>
<sequence length="415" mass="45096">MQRETLAIVVGGGPAPGINGVISSVTIKAINLGKKVIGITDGFKWLSRGISDRILPLAVSDVSRIHTSGGSIIGTSRENPSGDSQKMANVVEILKKLDVGYLVTIGGDDTAFTASEVAKAVGKKIQVAHVPKTIDNDLPLPDNMPTFGFETARHVGTKIVENLMEDAKTITRWYFVTTMGREAGHLALGIGKAAGATLAIIPEEFPKSDHIHLSTIADILEGAIIKRRAMGRNDGVAVMAEGLAAKIGKDELEKLAKLKKDEHGHIRLSEINLGKFLRNEVKKRLLERGIDMTIVKTNVGYEVRSAAPIPFDVEYTRNLGYGAVKFLLGGGSNAIIAYRSGKLAPIPFSETIDPKTGRTRVRLVDINSESYEVAKAYMIRLKKEDFDDGENMERLARAGNLTPEEFESRFRHIAM</sequence>
<comment type="subcellular location">
    <subcellularLocation>
        <location evidence="10">Cytoplasm</location>
    </subcellularLocation>
</comment>
<evidence type="ECO:0000256" key="2">
    <source>
        <dbReference type="ARBA" id="ARBA00003138"/>
    </source>
</evidence>
<keyword evidence="3 10" id="KW-0963">Cytoplasm</keyword>
<comment type="pathway">
    <text evidence="10">Carbohydrate degradation; glycolysis; D-glyceraldehyde 3-phosphate and glycerone phosphate from D-glucose: step 3/4.</text>
</comment>
<dbReference type="PIRSF" id="PIRSF036482">
    <property type="entry name" value="PPi_PFK_TM0289"/>
    <property type="match status" value="1"/>
</dbReference>
<proteinExistence type="inferred from homology"/>
<evidence type="ECO:0000256" key="3">
    <source>
        <dbReference type="ARBA" id="ARBA00022490"/>
    </source>
</evidence>
<feature type="binding site" evidence="10">
    <location>
        <begin position="179"/>
        <end position="181"/>
    </location>
    <ligand>
        <name>substrate</name>
    </ligand>
</feature>
<evidence type="ECO:0000313" key="12">
    <source>
        <dbReference type="EMBL" id="OYD15283.1"/>
    </source>
</evidence>
<keyword evidence="6 10" id="KW-0418">Kinase</keyword>
<comment type="cofactor">
    <cofactor evidence="1 10">
        <name>Mg(2+)</name>
        <dbReference type="ChEBI" id="CHEBI:18420"/>
    </cofactor>
</comment>
<evidence type="ECO:0000259" key="11">
    <source>
        <dbReference type="Pfam" id="PF00365"/>
    </source>
</evidence>
<dbReference type="GO" id="GO:0047334">
    <property type="term" value="F:diphosphate-fructose-6-phosphate 1-phosphotransferase activity"/>
    <property type="evidence" value="ECO:0007669"/>
    <property type="project" value="UniProtKB-EC"/>
</dbReference>